<feature type="region of interest" description="Disordered" evidence="4">
    <location>
        <begin position="389"/>
        <end position="431"/>
    </location>
</feature>
<dbReference type="Proteomes" id="UP001202134">
    <property type="component" value="Unassembled WGS sequence"/>
</dbReference>
<feature type="coiled-coil region" evidence="3">
    <location>
        <begin position="232"/>
        <end position="259"/>
    </location>
</feature>
<accession>A0ABT0KWM7</accession>
<dbReference type="EMBL" id="JAKIKU010000027">
    <property type="protein sequence ID" value="MCL1047966.1"/>
    <property type="molecule type" value="Genomic_DNA"/>
</dbReference>
<comment type="similarity">
    <text evidence="1">Belongs to the MobA/MobL family.</text>
</comment>
<organism evidence="6 7">
    <name type="scientific">Shewanella electrodiphila</name>
    <dbReference type="NCBI Taxonomy" id="934143"/>
    <lineage>
        <taxon>Bacteria</taxon>
        <taxon>Pseudomonadati</taxon>
        <taxon>Pseudomonadota</taxon>
        <taxon>Gammaproteobacteria</taxon>
        <taxon>Alteromonadales</taxon>
        <taxon>Shewanellaceae</taxon>
        <taxon>Shewanella</taxon>
    </lineage>
</organism>
<proteinExistence type="inferred from homology"/>
<evidence type="ECO:0000256" key="1">
    <source>
        <dbReference type="ARBA" id="ARBA00010873"/>
    </source>
</evidence>
<protein>
    <submittedName>
        <fullName evidence="6">MobA/MobL family protein</fullName>
    </submittedName>
</protein>
<keyword evidence="3" id="KW-0175">Coiled coil</keyword>
<feature type="compositionally biased region" description="Polar residues" evidence="4">
    <location>
        <begin position="549"/>
        <end position="569"/>
    </location>
</feature>
<keyword evidence="2" id="KW-0184">Conjugation</keyword>
<dbReference type="Pfam" id="PF03389">
    <property type="entry name" value="MobA_MobL"/>
    <property type="match status" value="1"/>
</dbReference>
<gene>
    <name evidence="6" type="ORF">L2737_21945</name>
</gene>
<dbReference type="Gene3D" id="3.30.930.30">
    <property type="match status" value="1"/>
</dbReference>
<evidence type="ECO:0000313" key="6">
    <source>
        <dbReference type="EMBL" id="MCL1047966.1"/>
    </source>
</evidence>
<name>A0ABT0KWM7_9GAMM</name>
<feature type="region of interest" description="Disordered" evidence="4">
    <location>
        <begin position="547"/>
        <end position="579"/>
    </location>
</feature>
<comment type="caution">
    <text evidence="6">The sequence shown here is derived from an EMBL/GenBank/DDBJ whole genome shotgun (WGS) entry which is preliminary data.</text>
</comment>
<evidence type="ECO:0000256" key="2">
    <source>
        <dbReference type="ARBA" id="ARBA00022971"/>
    </source>
</evidence>
<feature type="domain" description="MobA/MobL protein" evidence="5">
    <location>
        <begin position="17"/>
        <end position="239"/>
    </location>
</feature>
<evidence type="ECO:0000259" key="5">
    <source>
        <dbReference type="Pfam" id="PF03389"/>
    </source>
</evidence>
<evidence type="ECO:0000256" key="3">
    <source>
        <dbReference type="SAM" id="Coils"/>
    </source>
</evidence>
<dbReference type="RefSeq" id="WP_248957105.1">
    <property type="nucleotide sequence ID" value="NZ_JAKIKU010000027.1"/>
</dbReference>
<evidence type="ECO:0000256" key="4">
    <source>
        <dbReference type="SAM" id="MobiDB-lite"/>
    </source>
</evidence>
<keyword evidence="7" id="KW-1185">Reference proteome</keyword>
<dbReference type="InterPro" id="IPR005053">
    <property type="entry name" value="MobA_MobL"/>
</dbReference>
<evidence type="ECO:0000313" key="7">
    <source>
        <dbReference type="Proteomes" id="UP001202134"/>
    </source>
</evidence>
<reference evidence="6 7" key="1">
    <citation type="submission" date="2022-01" db="EMBL/GenBank/DDBJ databases">
        <title>Whole genome-based taxonomy of the Shewanellaceae.</title>
        <authorList>
            <person name="Martin-Rodriguez A.J."/>
        </authorList>
    </citation>
    <scope>NUCLEOTIDE SEQUENCE [LARGE SCALE GENOMIC DNA]</scope>
    <source>
        <strain evidence="6 7">DSM 24955</strain>
    </source>
</reference>
<feature type="region of interest" description="Disordered" evidence="4">
    <location>
        <begin position="309"/>
        <end position="351"/>
    </location>
</feature>
<sequence length="579" mass="65290">MSIFIASTKPITRSKGQSAVASASYRAGCELEDKRYGKTHDYSKRSGVMSADIIFPTSLKEQGANIERSELWNLAEEVETRKNSRVAREWIINLPHELSESERKELAHKFTQSLADKFGVIADCAIHKPTAREIERGADARNFHAHIMLTTRKAELDEDGKITLTSKSDCELSDTQRLAKSMSRAKDEVTEIRELWEHIANEKLAEYDHDLIDSRSYAAQGIEITPQEKMGSVATKLERDKYERELKKAEQAKEKGEVYQIDETPATIRGEVNRLIAQRNSEAWSAQLTDNQKMNDAADAIIINGHDIKQTTPSPQLIGGDQPPKPSTKAAAVDETTKASTPDAPKRKAPSPTDIAAAMALAMNVRKELADDEKQKEIALEQQRQREIAEQNRREQAERERIEQQRADRERAQQQERQAQAERLEHENKQFTADKKQMYGSVLAQASDKDIRGVDKNKPAGTAILAISAANEVMHKLNDYINEPRTTQTQRELAEVERSNLTDFVSDKSKQALSEIKNLYRTDDRKTHTEALQTALNYFVGNHSKTADKTQQQALQSAQRDVTSFSNEINRSRGFGMGM</sequence>